<feature type="signal peptide" evidence="1">
    <location>
        <begin position="1"/>
        <end position="25"/>
    </location>
</feature>
<dbReference type="PATRIC" id="fig|1618426.3.peg.1204"/>
<gene>
    <name evidence="2" type="ORF">US19_C0051G0010</name>
</gene>
<dbReference type="Proteomes" id="UP000034492">
    <property type="component" value="Unassembled WGS sequence"/>
</dbReference>
<proteinExistence type="predicted"/>
<evidence type="ECO:0000256" key="1">
    <source>
        <dbReference type="SAM" id="SignalP"/>
    </source>
</evidence>
<reference evidence="2 3" key="1">
    <citation type="journal article" date="2015" name="Nature">
        <title>rRNA introns, odd ribosomes, and small enigmatic genomes across a large radiation of phyla.</title>
        <authorList>
            <person name="Brown C.T."/>
            <person name="Hug L.A."/>
            <person name="Thomas B.C."/>
            <person name="Sharon I."/>
            <person name="Castelle C.J."/>
            <person name="Singh A."/>
            <person name="Wilkins M.J."/>
            <person name="Williams K.H."/>
            <person name="Banfield J.F."/>
        </authorList>
    </citation>
    <scope>NUCLEOTIDE SEQUENCE [LARGE SCALE GENOMIC DNA]</scope>
</reference>
<evidence type="ECO:0000313" key="2">
    <source>
        <dbReference type="EMBL" id="KKQ07253.1"/>
    </source>
</evidence>
<evidence type="ECO:0000313" key="3">
    <source>
        <dbReference type="Proteomes" id="UP000034492"/>
    </source>
</evidence>
<dbReference type="AlphaFoldDB" id="A0A0G0EJP0"/>
<feature type="chain" id="PRO_5002531889" description="T4-like protein proximal tail fiber" evidence="1">
    <location>
        <begin position="26"/>
        <end position="375"/>
    </location>
</feature>
<keyword evidence="1" id="KW-0732">Signal</keyword>
<sequence length="375" mass="37826">MRAHISLIAYILFLLPLVAPTQALAVVQSLNGQTGNTQTFQNDSNVAISSSGNVHSLGWLGLLPLSRGGTGANSFTTGSVLFSNGTSISQNNSNLFWNNANNRLGIGTNSPAATLDVSGNARVSSLTSSGDATINTLNVGLGGGAVSTNTAVGTGTLLNANASSSSNTAVGYRALTSVGGSLDSTAVGYYALISSTGSDSNTAVGSSSMRENTIGRYNSAVGTNTLRNNNTGEYNTALGFDALFYNYDGGTNIGIGYRAGIFQADESTPLTSPENSIYIGNYTKGYDNNDSNSIVIGSTATGAGPNTAVIGNSSMTDAYFGSSSANADTHARKVHSGSSSVPGCIVMGDTAGGIGYITLTSGVLTVSSTPPSACQ</sequence>
<dbReference type="EMBL" id="LBSA01000051">
    <property type="protein sequence ID" value="KKQ07253.1"/>
    <property type="molecule type" value="Genomic_DNA"/>
</dbReference>
<accession>A0A0G0EJP0</accession>
<organism evidence="2 3">
    <name type="scientific">Candidatus Daviesbacteria bacterium GW2011_GWB1_36_5</name>
    <dbReference type="NCBI Taxonomy" id="1618426"/>
    <lineage>
        <taxon>Bacteria</taxon>
        <taxon>Candidatus Daviesiibacteriota</taxon>
    </lineage>
</organism>
<evidence type="ECO:0008006" key="4">
    <source>
        <dbReference type="Google" id="ProtNLM"/>
    </source>
</evidence>
<comment type="caution">
    <text evidence="2">The sequence shown here is derived from an EMBL/GenBank/DDBJ whole genome shotgun (WGS) entry which is preliminary data.</text>
</comment>
<protein>
    <recommendedName>
        <fullName evidence="4">T4-like protein proximal tail fiber</fullName>
    </recommendedName>
</protein>
<name>A0A0G0EJP0_9BACT</name>